<evidence type="ECO:0000313" key="5">
    <source>
        <dbReference type="Proteomes" id="UP001484239"/>
    </source>
</evidence>
<organism evidence="4 5">
    <name type="scientific">Gaopeijia maritima</name>
    <dbReference type="NCBI Taxonomy" id="3119007"/>
    <lineage>
        <taxon>Bacteria</taxon>
        <taxon>Pseudomonadati</taxon>
        <taxon>Gemmatimonadota</taxon>
        <taxon>Longimicrobiia</taxon>
        <taxon>Gaopeijiales</taxon>
        <taxon>Gaopeijiaceae</taxon>
        <taxon>Gaopeijia</taxon>
    </lineage>
</organism>
<dbReference type="InterPro" id="IPR051462">
    <property type="entry name" value="CBS_domain-containing"/>
</dbReference>
<dbReference type="PROSITE" id="PS51371">
    <property type="entry name" value="CBS"/>
    <property type="match status" value="2"/>
</dbReference>
<dbReference type="SUPFAM" id="SSF54631">
    <property type="entry name" value="CBS-domain pair"/>
    <property type="match status" value="1"/>
</dbReference>
<evidence type="ECO:0000256" key="1">
    <source>
        <dbReference type="ARBA" id="ARBA00022737"/>
    </source>
</evidence>
<feature type="domain" description="CBS" evidence="3">
    <location>
        <begin position="82"/>
        <end position="138"/>
    </location>
</feature>
<dbReference type="Gene3D" id="3.10.580.10">
    <property type="entry name" value="CBS-domain"/>
    <property type="match status" value="1"/>
</dbReference>
<dbReference type="PANTHER" id="PTHR48108">
    <property type="entry name" value="CBS DOMAIN-CONTAINING PROTEIN CBSX2, CHLOROPLASTIC"/>
    <property type="match status" value="1"/>
</dbReference>
<keyword evidence="2" id="KW-0129">CBS domain</keyword>
<evidence type="ECO:0000313" key="4">
    <source>
        <dbReference type="EMBL" id="MEK9501005.1"/>
    </source>
</evidence>
<proteinExistence type="predicted"/>
<feature type="domain" description="CBS" evidence="3">
    <location>
        <begin position="13"/>
        <end position="75"/>
    </location>
</feature>
<dbReference type="EMBL" id="JBBHLI010000004">
    <property type="protein sequence ID" value="MEK9501005.1"/>
    <property type="molecule type" value="Genomic_DNA"/>
</dbReference>
<dbReference type="InterPro" id="IPR000644">
    <property type="entry name" value="CBS_dom"/>
</dbReference>
<accession>A0ABU9EBR9</accession>
<name>A0ABU9EBR9_9BACT</name>
<dbReference type="SMART" id="SM00116">
    <property type="entry name" value="CBS"/>
    <property type="match status" value="2"/>
</dbReference>
<gene>
    <name evidence="4" type="ORF">WI372_08455</name>
</gene>
<dbReference type="RefSeq" id="WP_405276969.1">
    <property type="nucleotide sequence ID" value="NZ_JBBHLI010000004.1"/>
</dbReference>
<evidence type="ECO:0000259" key="3">
    <source>
        <dbReference type="PROSITE" id="PS51371"/>
    </source>
</evidence>
<comment type="caution">
    <text evidence="4">The sequence shown here is derived from an EMBL/GenBank/DDBJ whole genome shotgun (WGS) entry which is preliminary data.</text>
</comment>
<dbReference type="Pfam" id="PF00571">
    <property type="entry name" value="CBS"/>
    <property type="match status" value="2"/>
</dbReference>
<keyword evidence="5" id="KW-1185">Reference proteome</keyword>
<dbReference type="PANTHER" id="PTHR48108:SF26">
    <property type="entry name" value="CBS DOMAIN-CONTAINING PROTEIN DDB_G0289609"/>
    <property type="match status" value="1"/>
</dbReference>
<reference evidence="4 5" key="1">
    <citation type="submission" date="2024-02" db="EMBL/GenBank/DDBJ databases">
        <title>A novel Gemmatimonadota bacterium.</title>
        <authorList>
            <person name="Du Z.-J."/>
            <person name="Ye Y.-Q."/>
        </authorList>
    </citation>
    <scope>NUCLEOTIDE SEQUENCE [LARGE SCALE GENOMIC DNA]</scope>
    <source>
        <strain evidence="4 5">DH-20</strain>
    </source>
</reference>
<dbReference type="Proteomes" id="UP001484239">
    <property type="component" value="Unassembled WGS sequence"/>
</dbReference>
<dbReference type="InterPro" id="IPR046342">
    <property type="entry name" value="CBS_dom_sf"/>
</dbReference>
<evidence type="ECO:0000256" key="2">
    <source>
        <dbReference type="PROSITE-ProRule" id="PRU00703"/>
    </source>
</evidence>
<keyword evidence="1" id="KW-0677">Repeat</keyword>
<sequence length="172" mass="18951">MAPTPLSTAEDVMTRQVVTVAPSTPVFEAIELLLEHSISAAPVVDDTGSVLGVLTENDCLKLIAAATYDDQGREEMLQAGRHMSTVPVVAPDVEIYQVVDMFRDAELWCVVVVDEEQLVGVISRRDLIRGLKAMESEFLAMLHRERRDPLTPSSFFGATRHDASEVASRLNR</sequence>
<protein>
    <submittedName>
        <fullName evidence="4">CBS domain-containing protein</fullName>
    </submittedName>
</protein>